<evidence type="ECO:0000313" key="4">
    <source>
        <dbReference type="Proteomes" id="UP000509579"/>
    </source>
</evidence>
<accession>A0A6N1X9K2</accession>
<feature type="domain" description="SH3b" evidence="2">
    <location>
        <begin position="177"/>
        <end position="231"/>
    </location>
</feature>
<dbReference type="AlphaFoldDB" id="A0A6N1X9K2"/>
<sequence>MRKMLSRLGFVAFAALMMTSFTAQAQSRVDVKFPRGSSGTTIDGSIRGDQTISYRLRVSAGQRMSIQLDTDNASNYFNVSAPGASEALYNSSINGNSTSFVVPSSGTYAISVYLMRNAARRNETAHYQLTVSVENAAAQVHSPAALPAPVAAPHHADGLDGGPDLWKVAGLGRDDLLNVRTAAAADAGAIATVRNGDVLRNFGCTMTAGARWCQIETAQGQRGWVAGRYLQELSRQAMPALRP</sequence>
<protein>
    <submittedName>
        <fullName evidence="3">SH3 domain-containing protein</fullName>
    </submittedName>
</protein>
<dbReference type="InterPro" id="IPR003646">
    <property type="entry name" value="SH3-like_bac-type"/>
</dbReference>
<dbReference type="RefSeq" id="WP_175506266.1">
    <property type="nucleotide sequence ID" value="NZ_CP054841.1"/>
</dbReference>
<evidence type="ECO:0000256" key="1">
    <source>
        <dbReference type="SAM" id="SignalP"/>
    </source>
</evidence>
<proteinExistence type="predicted"/>
<dbReference type="KEGG" id="aant:HUK68_21420"/>
<keyword evidence="3" id="KW-0614">Plasmid</keyword>
<dbReference type="EMBL" id="CP054841">
    <property type="protein sequence ID" value="QKV55478.1"/>
    <property type="molecule type" value="Genomic_DNA"/>
</dbReference>
<keyword evidence="4" id="KW-1185">Reference proteome</keyword>
<reference evidence="3 4" key="1">
    <citation type="submission" date="2020-06" db="EMBL/GenBank/DDBJ databases">
        <title>Acidovorax antarctica sp. nov., isolated from Corinth ice sheet soil, Antarctic Fields Peninsula.</title>
        <authorList>
            <person name="Xu Q."/>
            <person name="Peng F."/>
        </authorList>
    </citation>
    <scope>NUCLEOTIDE SEQUENCE [LARGE SCALE GENOMIC DNA]</scope>
    <source>
        <strain evidence="3 4">16-35-5</strain>
        <plasmid evidence="3 4">unnamed1</plasmid>
    </source>
</reference>
<feature type="signal peptide" evidence="1">
    <location>
        <begin position="1"/>
        <end position="25"/>
    </location>
</feature>
<organism evidence="3 4">
    <name type="scientific">Comamonas antarctica</name>
    <dbReference type="NCBI Taxonomy" id="2743470"/>
    <lineage>
        <taxon>Bacteria</taxon>
        <taxon>Pseudomonadati</taxon>
        <taxon>Pseudomonadota</taxon>
        <taxon>Betaproteobacteria</taxon>
        <taxon>Burkholderiales</taxon>
        <taxon>Comamonadaceae</taxon>
        <taxon>Comamonas</taxon>
    </lineage>
</organism>
<feature type="chain" id="PRO_5026913140" evidence="1">
    <location>
        <begin position="26"/>
        <end position="243"/>
    </location>
</feature>
<dbReference type="Pfam" id="PF08239">
    <property type="entry name" value="SH3_3"/>
    <property type="match status" value="1"/>
</dbReference>
<name>A0A6N1X9K2_9BURK</name>
<dbReference type="Gene3D" id="2.30.30.40">
    <property type="entry name" value="SH3 Domains"/>
    <property type="match status" value="1"/>
</dbReference>
<geneLocation type="plasmid" evidence="3 4">
    <name>unnamed1</name>
</geneLocation>
<evidence type="ECO:0000313" key="3">
    <source>
        <dbReference type="EMBL" id="QKV55478.1"/>
    </source>
</evidence>
<gene>
    <name evidence="3" type="ORF">HUK68_21420</name>
</gene>
<dbReference type="Gene3D" id="2.60.120.380">
    <property type="match status" value="1"/>
</dbReference>
<dbReference type="Proteomes" id="UP000509579">
    <property type="component" value="Plasmid unnamed1"/>
</dbReference>
<keyword evidence="1" id="KW-0732">Signal</keyword>
<evidence type="ECO:0000259" key="2">
    <source>
        <dbReference type="Pfam" id="PF08239"/>
    </source>
</evidence>